<proteinExistence type="predicted"/>
<sequence>MALTTKDDARKGNTDELSR</sequence>
<dbReference type="AlphaFoldDB" id="A0A1R3JNT4"/>
<comment type="caution">
    <text evidence="1">The sequence shown here is derived from an EMBL/GenBank/DDBJ whole genome shotgun (WGS) entry which is preliminary data.</text>
</comment>
<keyword evidence="2" id="KW-1185">Reference proteome</keyword>
<organism evidence="1 2">
    <name type="scientific">Corchorus capsularis</name>
    <name type="common">Jute</name>
    <dbReference type="NCBI Taxonomy" id="210143"/>
    <lineage>
        <taxon>Eukaryota</taxon>
        <taxon>Viridiplantae</taxon>
        <taxon>Streptophyta</taxon>
        <taxon>Embryophyta</taxon>
        <taxon>Tracheophyta</taxon>
        <taxon>Spermatophyta</taxon>
        <taxon>Magnoliopsida</taxon>
        <taxon>eudicotyledons</taxon>
        <taxon>Gunneridae</taxon>
        <taxon>Pentapetalae</taxon>
        <taxon>rosids</taxon>
        <taxon>malvids</taxon>
        <taxon>Malvales</taxon>
        <taxon>Malvaceae</taxon>
        <taxon>Grewioideae</taxon>
        <taxon>Apeibeae</taxon>
        <taxon>Corchorus</taxon>
    </lineage>
</organism>
<protein>
    <submittedName>
        <fullName evidence="1">Uncharacterized protein</fullName>
    </submittedName>
</protein>
<evidence type="ECO:0000313" key="2">
    <source>
        <dbReference type="Proteomes" id="UP000188268"/>
    </source>
</evidence>
<reference evidence="1 2" key="1">
    <citation type="submission" date="2013-09" db="EMBL/GenBank/DDBJ databases">
        <title>Corchorus capsularis genome sequencing.</title>
        <authorList>
            <person name="Alam M."/>
            <person name="Haque M.S."/>
            <person name="Islam M.S."/>
            <person name="Emdad E.M."/>
            <person name="Islam M.M."/>
            <person name="Ahmed B."/>
            <person name="Halim A."/>
            <person name="Hossen Q.M.M."/>
            <person name="Hossain M.Z."/>
            <person name="Ahmed R."/>
            <person name="Khan M.M."/>
            <person name="Islam R."/>
            <person name="Rashid M.M."/>
            <person name="Khan S.A."/>
            <person name="Rahman M.S."/>
            <person name="Alam M."/>
        </authorList>
    </citation>
    <scope>NUCLEOTIDE SEQUENCE [LARGE SCALE GENOMIC DNA]</scope>
    <source>
        <strain evidence="2">cv. CVL-1</strain>
        <tissue evidence="1">Whole seedling</tissue>
    </source>
</reference>
<accession>A0A1R3JNT4</accession>
<dbReference type="Proteomes" id="UP000188268">
    <property type="component" value="Unassembled WGS sequence"/>
</dbReference>
<name>A0A1R3JNT4_COCAP</name>
<dbReference type="EMBL" id="AWWV01007440">
    <property type="protein sequence ID" value="OMO96495.1"/>
    <property type="molecule type" value="Genomic_DNA"/>
</dbReference>
<evidence type="ECO:0000313" key="1">
    <source>
        <dbReference type="EMBL" id="OMO96495.1"/>
    </source>
</evidence>
<gene>
    <name evidence="1" type="ORF">CCACVL1_04925</name>
</gene>